<dbReference type="AlphaFoldDB" id="A0A5A5TA25"/>
<comment type="caution">
    <text evidence="1">The sequence shown here is derived from an EMBL/GenBank/DDBJ whole genome shotgun (WGS) entry which is preliminary data.</text>
</comment>
<protein>
    <submittedName>
        <fullName evidence="1">Uncharacterized protein</fullName>
    </submittedName>
</protein>
<accession>A0A5A5TA25</accession>
<reference evidence="1 2" key="1">
    <citation type="submission" date="2019-01" db="EMBL/GenBank/DDBJ databases">
        <title>Draft genome sequence of Dictyobacter sp. Uno17.</title>
        <authorList>
            <person name="Wang C.M."/>
            <person name="Zheng Y."/>
            <person name="Sakai Y."/>
            <person name="Abe K."/>
            <person name="Yokota A."/>
            <person name="Yabe S."/>
        </authorList>
    </citation>
    <scope>NUCLEOTIDE SEQUENCE [LARGE SCALE GENOMIC DNA]</scope>
    <source>
        <strain evidence="1 2">Uno17</strain>
    </source>
</reference>
<proteinExistence type="predicted"/>
<evidence type="ECO:0000313" key="1">
    <source>
        <dbReference type="EMBL" id="GCF08248.1"/>
    </source>
</evidence>
<gene>
    <name evidence="1" type="ORF">KDI_18120</name>
</gene>
<sequence length="69" mass="8061">MSYKTHYYRIHLIAYSSLPYAHFSLLSRIPTPGPTPLAQRIPAPKRLPRKVFLLKIGEHCSLLEFRRIV</sequence>
<dbReference type="Proteomes" id="UP000322530">
    <property type="component" value="Unassembled WGS sequence"/>
</dbReference>
<dbReference type="EMBL" id="BIXY01000020">
    <property type="protein sequence ID" value="GCF08248.1"/>
    <property type="molecule type" value="Genomic_DNA"/>
</dbReference>
<organism evidence="1 2">
    <name type="scientific">Dictyobacter arantiisoli</name>
    <dbReference type="NCBI Taxonomy" id="2014874"/>
    <lineage>
        <taxon>Bacteria</taxon>
        <taxon>Bacillati</taxon>
        <taxon>Chloroflexota</taxon>
        <taxon>Ktedonobacteria</taxon>
        <taxon>Ktedonobacterales</taxon>
        <taxon>Dictyobacteraceae</taxon>
        <taxon>Dictyobacter</taxon>
    </lineage>
</organism>
<keyword evidence="2" id="KW-1185">Reference proteome</keyword>
<evidence type="ECO:0000313" key="2">
    <source>
        <dbReference type="Proteomes" id="UP000322530"/>
    </source>
</evidence>
<name>A0A5A5TA25_9CHLR</name>